<name>E0SAL3_DICD3</name>
<dbReference type="InterPro" id="IPR007374">
    <property type="entry name" value="ASCH_domain"/>
</dbReference>
<evidence type="ECO:0000313" key="2">
    <source>
        <dbReference type="EMBL" id="ADM97071.1"/>
    </source>
</evidence>
<dbReference type="eggNOG" id="COG4933">
    <property type="taxonomic scope" value="Bacteria"/>
</dbReference>
<dbReference type="SMART" id="SM01022">
    <property type="entry name" value="ASCH"/>
    <property type="match status" value="1"/>
</dbReference>
<evidence type="ECO:0000259" key="1">
    <source>
        <dbReference type="SMART" id="SM01022"/>
    </source>
</evidence>
<keyword evidence="3" id="KW-1185">Reference proteome</keyword>
<dbReference type="HOGENOM" id="CLU_135561_1_0_6"/>
<dbReference type="Proteomes" id="UP000006859">
    <property type="component" value="Chromosome"/>
</dbReference>
<proteinExistence type="predicted"/>
<dbReference type="SUPFAM" id="SSF88697">
    <property type="entry name" value="PUA domain-like"/>
    <property type="match status" value="1"/>
</dbReference>
<dbReference type="Pfam" id="PF04266">
    <property type="entry name" value="ASCH"/>
    <property type="match status" value="1"/>
</dbReference>
<feature type="domain" description="ASCH" evidence="1">
    <location>
        <begin position="8"/>
        <end position="102"/>
    </location>
</feature>
<organism evidence="2 3">
    <name type="scientific">Dickeya dadantii (strain 3937)</name>
    <name type="common">Erwinia chrysanthemi (strain 3937)</name>
    <dbReference type="NCBI Taxonomy" id="198628"/>
    <lineage>
        <taxon>Bacteria</taxon>
        <taxon>Pseudomonadati</taxon>
        <taxon>Pseudomonadota</taxon>
        <taxon>Gammaproteobacteria</taxon>
        <taxon>Enterobacterales</taxon>
        <taxon>Pectobacteriaceae</taxon>
        <taxon>Dickeya</taxon>
    </lineage>
</organism>
<dbReference type="STRING" id="198628.Dda3937_01763"/>
<gene>
    <name evidence="2" type="ordered locus">Dda3937_01763</name>
</gene>
<protein>
    <recommendedName>
        <fullName evidence="1">ASCH domain-containing protein</fullName>
    </recommendedName>
</protein>
<dbReference type="KEGG" id="ddd:Dda3937_01763"/>
<dbReference type="EMBL" id="CP002038">
    <property type="protein sequence ID" value="ADM97071.1"/>
    <property type="molecule type" value="Genomic_DNA"/>
</dbReference>
<evidence type="ECO:0000313" key="3">
    <source>
        <dbReference type="Proteomes" id="UP000006859"/>
    </source>
</evidence>
<dbReference type="AlphaFoldDB" id="E0SAL3"/>
<sequence length="126" mass="14328">MKSMKVLLSIKPEFVEKILDGSKKFEFRKGIFKNPDVKSVVIYSTMPVGKVVGEFDIDAVIEDEPSKVWSKTKKYAGISKNFFDEYFGSKEKAFAIKIGDLRVYETPLQLSALGENITAPQSYRYL</sequence>
<dbReference type="InterPro" id="IPR015947">
    <property type="entry name" value="PUA-like_sf"/>
</dbReference>
<reference evidence="2 3" key="1">
    <citation type="journal article" date="2011" name="J. Bacteriol.">
        <title>Genome sequence of the plant-pathogenic bacterium Dickeya dadantii 3937.</title>
        <authorList>
            <person name="Glasner J.D."/>
            <person name="Yang C.H."/>
            <person name="Reverchon S."/>
            <person name="Hugouvieux-Cotte-Pattat N."/>
            <person name="Condemine G."/>
            <person name="Bohin J.P."/>
            <person name="Van Gijsegem F."/>
            <person name="Yang S."/>
            <person name="Franza T."/>
            <person name="Expert D."/>
            <person name="Plunkett G. III"/>
            <person name="San Francisco M.J."/>
            <person name="Charkowski A.O."/>
            <person name="Py B."/>
            <person name="Bell K."/>
            <person name="Rauscher L."/>
            <person name="Rodriguez-Palenzuela P."/>
            <person name="Toussaint A."/>
            <person name="Holeva M.C."/>
            <person name="He S.Y."/>
            <person name="Douet V."/>
            <person name="Boccara M."/>
            <person name="Blanco C."/>
            <person name="Toth I."/>
            <person name="Anderson B.D."/>
            <person name="Biehl B.S."/>
            <person name="Mau B."/>
            <person name="Flynn S.M."/>
            <person name="Barras F."/>
            <person name="Lindeberg M."/>
            <person name="Birch P.R."/>
            <person name="Tsuyumu S."/>
            <person name="Shi X."/>
            <person name="Hibbing M."/>
            <person name="Yap M.N."/>
            <person name="Carpentier M."/>
            <person name="Dassa E."/>
            <person name="Umehara M."/>
            <person name="Kim J.F."/>
            <person name="Rusch M."/>
            <person name="Soni P."/>
            <person name="Mayhew G.F."/>
            <person name="Fouts D.E."/>
            <person name="Gill S.R."/>
            <person name="Blattner F.R."/>
            <person name="Keen N.T."/>
            <person name="Perna N.T."/>
        </authorList>
    </citation>
    <scope>NUCLEOTIDE SEQUENCE [LARGE SCALE GENOMIC DNA]</scope>
    <source>
        <strain evidence="2 3">3937</strain>
    </source>
</reference>
<accession>E0SAL3</accession>
<dbReference type="Gene3D" id="2.30.130.30">
    <property type="entry name" value="Hypothetical protein"/>
    <property type="match status" value="1"/>
</dbReference>